<name>A0A0U5FTN2_ASPCI</name>
<organism evidence="1 2">
    <name type="scientific">Aspergillus calidoustus</name>
    <dbReference type="NCBI Taxonomy" id="454130"/>
    <lineage>
        <taxon>Eukaryota</taxon>
        <taxon>Fungi</taxon>
        <taxon>Dikarya</taxon>
        <taxon>Ascomycota</taxon>
        <taxon>Pezizomycotina</taxon>
        <taxon>Eurotiomycetes</taxon>
        <taxon>Eurotiomycetidae</taxon>
        <taxon>Eurotiales</taxon>
        <taxon>Aspergillaceae</taxon>
        <taxon>Aspergillus</taxon>
        <taxon>Aspergillus subgen. Nidulantes</taxon>
    </lineage>
</organism>
<proteinExistence type="predicted"/>
<evidence type="ECO:0000313" key="2">
    <source>
        <dbReference type="Proteomes" id="UP000054771"/>
    </source>
</evidence>
<keyword evidence="2" id="KW-1185">Reference proteome</keyword>
<gene>
    <name evidence="1" type="ORF">ASPCAL00033</name>
</gene>
<reference evidence="2" key="1">
    <citation type="journal article" date="2016" name="Genome Announc.">
        <title>Draft genome sequences of fungus Aspergillus calidoustus.</title>
        <authorList>
            <person name="Horn F."/>
            <person name="Linde J."/>
            <person name="Mattern D.J."/>
            <person name="Walther G."/>
            <person name="Guthke R."/>
            <person name="Scherlach K."/>
            <person name="Martin K."/>
            <person name="Brakhage A.A."/>
            <person name="Petzke L."/>
            <person name="Valiante V."/>
        </authorList>
    </citation>
    <scope>NUCLEOTIDE SEQUENCE [LARGE SCALE GENOMIC DNA]</scope>
    <source>
        <strain evidence="2">SF006504</strain>
    </source>
</reference>
<evidence type="ECO:0000313" key="1">
    <source>
        <dbReference type="EMBL" id="CEL00431.1"/>
    </source>
</evidence>
<dbReference type="EMBL" id="CDMC01000001">
    <property type="protein sequence ID" value="CEL00431.1"/>
    <property type="molecule type" value="Genomic_DNA"/>
</dbReference>
<accession>A0A0U5FTN2</accession>
<dbReference type="Proteomes" id="UP000054771">
    <property type="component" value="Unassembled WGS sequence"/>
</dbReference>
<dbReference type="AlphaFoldDB" id="A0A0U5FTN2"/>
<sequence>MSALGPTVTFELHVRSVPTALSKNRVEIERVPHLLQLVLQILPPSRSIPYKLIPATILDAQYRVISHEIRERRTTQPFTPELREAPIVQGALGYGHVPMVEVREEERDCVSMLGRAEWDISCAVAGFDQQDCFVRSSVASRDAMKNPDVPPWRF</sequence>
<protein>
    <submittedName>
        <fullName evidence="1">Uncharacterized protein</fullName>
    </submittedName>
</protein>